<keyword evidence="12 16" id="KW-0472">Membrane</keyword>
<evidence type="ECO:0000256" key="2">
    <source>
        <dbReference type="ARBA" id="ARBA00022475"/>
    </source>
</evidence>
<dbReference type="Gene3D" id="3.90.1310.10">
    <property type="entry name" value="Penicillin-binding protein 2a (Domain 2)"/>
    <property type="match status" value="1"/>
</dbReference>
<comment type="similarity">
    <text evidence="16">Belongs to the transpeptidase family. FtsI subfamily.</text>
</comment>
<dbReference type="Pfam" id="PF03717">
    <property type="entry name" value="PBP_dimer"/>
    <property type="match status" value="1"/>
</dbReference>
<keyword evidence="9 16" id="KW-0133">Cell shape</keyword>
<evidence type="ECO:0000256" key="10">
    <source>
        <dbReference type="ARBA" id="ARBA00022984"/>
    </source>
</evidence>
<keyword evidence="10 16" id="KW-0573">Peptidoglycan synthesis</keyword>
<protein>
    <recommendedName>
        <fullName evidence="16">Peptidoglycan D,D-transpeptidase FtsI</fullName>
        <ecNumber evidence="16">3.4.16.4</ecNumber>
    </recommendedName>
    <alternativeName>
        <fullName evidence="16">Penicillin-binding protein 3</fullName>
        <shortName evidence="16">PBP-3</shortName>
    </alternativeName>
</protein>
<proteinExistence type="inferred from homology"/>
<evidence type="ECO:0000256" key="6">
    <source>
        <dbReference type="ARBA" id="ARBA00022670"/>
    </source>
</evidence>
<evidence type="ECO:0000313" key="20">
    <source>
        <dbReference type="EMBL" id="MEY2181980.1"/>
    </source>
</evidence>
<keyword evidence="21" id="KW-1185">Reference proteome</keyword>
<dbReference type="PANTHER" id="PTHR30627:SF1">
    <property type="entry name" value="PEPTIDOGLYCAN D,D-TRANSPEPTIDASE FTSI"/>
    <property type="match status" value="1"/>
</dbReference>
<dbReference type="HAMAP" id="MF_02080">
    <property type="entry name" value="FtsI_transpept"/>
    <property type="match status" value="1"/>
</dbReference>
<evidence type="ECO:0000256" key="12">
    <source>
        <dbReference type="ARBA" id="ARBA00023136"/>
    </source>
</evidence>
<evidence type="ECO:0000256" key="9">
    <source>
        <dbReference type="ARBA" id="ARBA00022960"/>
    </source>
</evidence>
<feature type="domain" description="Penicillin-binding protein transpeptidase" evidence="18">
    <location>
        <begin position="264"/>
        <end position="560"/>
    </location>
</feature>
<comment type="pathway">
    <text evidence="16">Cell wall biogenesis; peptidoglycan biosynthesis.</text>
</comment>
<dbReference type="InterPro" id="IPR050515">
    <property type="entry name" value="Beta-lactam/transpept"/>
</dbReference>
<evidence type="ECO:0000256" key="3">
    <source>
        <dbReference type="ARBA" id="ARBA00022519"/>
    </source>
</evidence>
<evidence type="ECO:0000256" key="13">
    <source>
        <dbReference type="ARBA" id="ARBA00023210"/>
    </source>
</evidence>
<organism evidence="20 21">
    <name type="scientific">Rhodanobacter humi</name>
    <dbReference type="NCBI Taxonomy" id="1888173"/>
    <lineage>
        <taxon>Bacteria</taxon>
        <taxon>Pseudomonadati</taxon>
        <taxon>Pseudomonadota</taxon>
        <taxon>Gammaproteobacteria</taxon>
        <taxon>Lysobacterales</taxon>
        <taxon>Rhodanobacteraceae</taxon>
        <taxon>Rhodanobacter</taxon>
    </lineage>
</organism>
<keyword evidence="13 16" id="KW-0717">Septation</keyword>
<keyword evidence="11 16" id="KW-1133">Transmembrane helix</keyword>
<evidence type="ECO:0000259" key="19">
    <source>
        <dbReference type="Pfam" id="PF03717"/>
    </source>
</evidence>
<feature type="active site" description="Acyl-ester intermediate" evidence="16">
    <location>
        <position position="311"/>
    </location>
</feature>
<keyword evidence="5 16" id="KW-0121">Carboxypeptidase</keyword>
<keyword evidence="3 16" id="KW-0997">Cell inner membrane</keyword>
<evidence type="ECO:0000256" key="4">
    <source>
        <dbReference type="ARBA" id="ARBA00022618"/>
    </source>
</evidence>
<keyword evidence="2 16" id="KW-1003">Cell membrane</keyword>
<keyword evidence="14 16" id="KW-0131">Cell cycle</keyword>
<feature type="region of interest" description="Disordered" evidence="17">
    <location>
        <begin position="1"/>
        <end position="28"/>
    </location>
</feature>
<keyword evidence="4 16" id="KW-0132">Cell division</keyword>
<feature type="compositionally biased region" description="Basic residues" evidence="17">
    <location>
        <begin position="19"/>
        <end position="28"/>
    </location>
</feature>
<evidence type="ECO:0000259" key="18">
    <source>
        <dbReference type="Pfam" id="PF00905"/>
    </source>
</evidence>
<keyword evidence="6 16" id="KW-0645">Protease</keyword>
<comment type="subcellular location">
    <subcellularLocation>
        <location evidence="1">Membrane</location>
    </subcellularLocation>
</comment>
<dbReference type="InterPro" id="IPR036138">
    <property type="entry name" value="PBP_dimer_sf"/>
</dbReference>
<comment type="catalytic activity">
    <reaction evidence="16">
        <text>Preferential cleavage: (Ac)2-L-Lys-D-Ala-|-D-Ala. Also transpeptidation of peptidyl-alanyl moieties that are N-acyl substituents of D-alanine.</text>
        <dbReference type="EC" id="3.4.16.4"/>
    </reaction>
</comment>
<accession>A0ABV4AP97</accession>
<dbReference type="InterPro" id="IPR001460">
    <property type="entry name" value="PCN-bd_Tpept"/>
</dbReference>
<dbReference type="InterPro" id="IPR005311">
    <property type="entry name" value="PBP_dimer"/>
</dbReference>
<dbReference type="PANTHER" id="PTHR30627">
    <property type="entry name" value="PEPTIDOGLYCAN D,D-TRANSPEPTIDASE"/>
    <property type="match status" value="1"/>
</dbReference>
<dbReference type="Proteomes" id="UP001562159">
    <property type="component" value="Unassembled WGS sequence"/>
</dbReference>
<evidence type="ECO:0000256" key="16">
    <source>
        <dbReference type="HAMAP-Rule" id="MF_02080"/>
    </source>
</evidence>
<reference evidence="20 21" key="1">
    <citation type="submission" date="2024-07" db="EMBL/GenBank/DDBJ databases">
        <title>Molecular mechanisms and environmental adaptations of flagellar loss and biofilm growth of Rhodanobacter under environmental stress.</title>
        <authorList>
            <person name="Chen M."/>
        </authorList>
    </citation>
    <scope>NUCLEOTIDE SEQUENCE [LARGE SCALE GENOMIC DNA]</scope>
    <source>
        <strain evidence="20 21">RS22</strain>
    </source>
</reference>
<dbReference type="EC" id="3.4.16.4" evidence="16"/>
<evidence type="ECO:0000256" key="8">
    <source>
        <dbReference type="ARBA" id="ARBA00022801"/>
    </source>
</evidence>
<dbReference type="InterPro" id="IPR037532">
    <property type="entry name" value="FtsI_transpept"/>
</dbReference>
<dbReference type="EMBL" id="JBGBPY010000001">
    <property type="protein sequence ID" value="MEY2181980.1"/>
    <property type="molecule type" value="Genomic_DNA"/>
</dbReference>
<dbReference type="InterPro" id="IPR012338">
    <property type="entry name" value="Beta-lactam/transpept-like"/>
</dbReference>
<evidence type="ECO:0000256" key="7">
    <source>
        <dbReference type="ARBA" id="ARBA00022692"/>
    </source>
</evidence>
<dbReference type="SUPFAM" id="SSF56601">
    <property type="entry name" value="beta-lactamase/transpeptidase-like"/>
    <property type="match status" value="1"/>
</dbReference>
<evidence type="ECO:0000256" key="5">
    <source>
        <dbReference type="ARBA" id="ARBA00022645"/>
    </source>
</evidence>
<sequence length="621" mass="65887">MNWRDRTRPQPQRATPSPGRRRGAGPSARKRMVLVAGVLGLVSLGLVARAFDLQVVRKQFYQKQGDARFLREVPIPVSRGTIFDRNGEPLAVSTPVTSIWANPAEVLANDDRIPALAKALGGNAADIKSYLEARASREFVYLRRQMAPEAAQAVLDLDIPGVNGQREFKRFYPSGEVTAHVLGFTNIDDHGQEGLELAYDDWLAGKPGAKRVIRDGKGHIVEDLEQVRAPKPGQNLTLSVDRGIQFLAYNELKSTLDKFQAASGSIVVLDVRTGEILAMASMPTFNPNAVTGSKPAQRRNRALTDVVEPGSTMKALTLAAALSSGKYTPTGPIIDTGNGHWYFYGHDIRDDDPNGLLTPTGVLTRSSNVGAAKIAMTLDTPLMYDTYRAFGLGNSTGSGFPGEASGYLKIGRDWRPLEKAIMAYGYGLNVTPLQLANAYATIADGGVMHTPTFIKGDDSAGRQIISPQVAHELVSMLETITGPGSTGARARIANYSVAGKTGTSHQAIAGGYSKSTYNSLFVGIVPASNPRLVTAVVINGTTGKNGYFGGTVSAPAFAAVTSGALRLLDIPPDNIGRWYVGGPLQGNGGLVGSQTPVTPAVNDVPIQEAPVDEAPTEGGAP</sequence>
<comment type="caution">
    <text evidence="20">The sequence shown here is derived from an EMBL/GenBank/DDBJ whole genome shotgun (WGS) entry which is preliminary data.</text>
</comment>
<keyword evidence="15 16" id="KW-0961">Cell wall biogenesis/degradation</keyword>
<dbReference type="SUPFAM" id="SSF56519">
    <property type="entry name" value="Penicillin binding protein dimerisation domain"/>
    <property type="match status" value="1"/>
</dbReference>
<evidence type="ECO:0000256" key="1">
    <source>
        <dbReference type="ARBA" id="ARBA00004370"/>
    </source>
</evidence>
<keyword evidence="7 16" id="KW-0812">Transmembrane</keyword>
<comment type="function">
    <text evidence="16">Catalyzes cross-linking of the peptidoglycan cell wall at the division septum.</text>
</comment>
<evidence type="ECO:0000256" key="15">
    <source>
        <dbReference type="ARBA" id="ARBA00023316"/>
    </source>
</evidence>
<evidence type="ECO:0000256" key="14">
    <source>
        <dbReference type="ARBA" id="ARBA00023306"/>
    </source>
</evidence>
<dbReference type="Gene3D" id="3.30.450.330">
    <property type="match status" value="1"/>
</dbReference>
<evidence type="ECO:0000256" key="17">
    <source>
        <dbReference type="SAM" id="MobiDB-lite"/>
    </source>
</evidence>
<dbReference type="Pfam" id="PF00905">
    <property type="entry name" value="Transpeptidase"/>
    <property type="match status" value="1"/>
</dbReference>
<evidence type="ECO:0000313" key="21">
    <source>
        <dbReference type="Proteomes" id="UP001562159"/>
    </source>
</evidence>
<keyword evidence="8 16" id="KW-0378">Hydrolase</keyword>
<feature type="region of interest" description="Disordered" evidence="17">
    <location>
        <begin position="590"/>
        <end position="621"/>
    </location>
</feature>
<feature type="domain" description="Penicillin-binding protein dimerisation" evidence="19">
    <location>
        <begin position="75"/>
        <end position="223"/>
    </location>
</feature>
<dbReference type="Gene3D" id="3.40.710.10">
    <property type="entry name" value="DD-peptidase/beta-lactamase superfamily"/>
    <property type="match status" value="1"/>
</dbReference>
<evidence type="ECO:0000256" key="11">
    <source>
        <dbReference type="ARBA" id="ARBA00022989"/>
    </source>
</evidence>
<gene>
    <name evidence="16" type="primary">ftsI</name>
    <name evidence="20" type="ORF">AB7878_06080</name>
</gene>
<name>A0ABV4AP97_9GAMM</name>